<dbReference type="Proteomes" id="UP001251528">
    <property type="component" value="Unassembled WGS sequence"/>
</dbReference>
<keyword evidence="2" id="KW-0378">Hydrolase</keyword>
<evidence type="ECO:0000259" key="4">
    <source>
        <dbReference type="Pfam" id="PF08386"/>
    </source>
</evidence>
<feature type="chain" id="PRO_5042534050" description="Peptidase S33 tripeptidyl aminopeptidase-like C-terminal domain-containing protein" evidence="3">
    <location>
        <begin position="20"/>
        <end position="580"/>
    </location>
</feature>
<dbReference type="AlphaFoldDB" id="A0AAJ0CX02"/>
<proteinExistence type="inferred from homology"/>
<evidence type="ECO:0000313" key="5">
    <source>
        <dbReference type="EMBL" id="KAK2605922.1"/>
    </source>
</evidence>
<accession>A0AAJ0CX02</accession>
<name>A0AAJ0CX02_9HYPO</name>
<dbReference type="EMBL" id="JASWJB010000049">
    <property type="protein sequence ID" value="KAK2605922.1"/>
    <property type="molecule type" value="Genomic_DNA"/>
</dbReference>
<gene>
    <name evidence="5" type="ORF">QQS21_003648</name>
</gene>
<dbReference type="InterPro" id="IPR013595">
    <property type="entry name" value="Pept_S33_TAP-like_C"/>
</dbReference>
<comment type="similarity">
    <text evidence="1">Belongs to the peptidase S33 family.</text>
</comment>
<evidence type="ECO:0000256" key="2">
    <source>
        <dbReference type="ARBA" id="ARBA00022801"/>
    </source>
</evidence>
<keyword evidence="6" id="KW-1185">Reference proteome</keyword>
<protein>
    <recommendedName>
        <fullName evidence="4">Peptidase S33 tripeptidyl aminopeptidase-like C-terminal domain-containing protein</fullName>
    </recommendedName>
</protein>
<organism evidence="5 6">
    <name type="scientific">Conoideocrella luteorostrata</name>
    <dbReference type="NCBI Taxonomy" id="1105319"/>
    <lineage>
        <taxon>Eukaryota</taxon>
        <taxon>Fungi</taxon>
        <taxon>Dikarya</taxon>
        <taxon>Ascomycota</taxon>
        <taxon>Pezizomycotina</taxon>
        <taxon>Sordariomycetes</taxon>
        <taxon>Hypocreomycetidae</taxon>
        <taxon>Hypocreales</taxon>
        <taxon>Clavicipitaceae</taxon>
        <taxon>Conoideocrella</taxon>
    </lineage>
</organism>
<dbReference type="Pfam" id="PF08386">
    <property type="entry name" value="Abhydrolase_4"/>
    <property type="match status" value="1"/>
</dbReference>
<dbReference type="PANTHER" id="PTHR43248:SF25">
    <property type="entry name" value="AB HYDROLASE-1 DOMAIN-CONTAINING PROTEIN-RELATED"/>
    <property type="match status" value="1"/>
</dbReference>
<comment type="caution">
    <text evidence="5">The sequence shown here is derived from an EMBL/GenBank/DDBJ whole genome shotgun (WGS) entry which is preliminary data.</text>
</comment>
<evidence type="ECO:0000256" key="3">
    <source>
        <dbReference type="SAM" id="SignalP"/>
    </source>
</evidence>
<dbReference type="SUPFAM" id="SSF53474">
    <property type="entry name" value="alpha/beta-Hydrolases"/>
    <property type="match status" value="2"/>
</dbReference>
<evidence type="ECO:0000313" key="6">
    <source>
        <dbReference type="Proteomes" id="UP001251528"/>
    </source>
</evidence>
<dbReference type="GO" id="GO:0016787">
    <property type="term" value="F:hydrolase activity"/>
    <property type="evidence" value="ECO:0007669"/>
    <property type="project" value="UniProtKB-KW"/>
</dbReference>
<dbReference type="InterPro" id="IPR051601">
    <property type="entry name" value="Serine_prot/Carboxylest_S33"/>
</dbReference>
<sequence>MSIITLLGVLLSVSSLSHARLSDYFNWTSIEPTWSLRYTPCYEKYECARLLLPLDWLNVQAAKDNDTIALAVIKLPARVDVGDKSFGGTVIVNPGGPGDSGVTEILKNGHFLRNMVDGNLHFEVLSFDPRGMAHSTPVADCYDSEVERTVATWQNRGLGRFDESRGSFGQQKALAAAFGRRCEYAEAQNPPIRKFMSSASVARDMLEIVEQIELTKQSELLSRSTRGKAQQPLASTEVVKTARIQYYGTSYGTFLGNTFLSMFPGRVHRMILDGVVVPEEWVEVDWRSNIIDTENAVEYFYKTCFEATSKCALWRDSDGSWKSIKARVDEMVDELDTNPLPVYAGNGVQTFLTGRDVLATMGDPLYTPLDFFESLAVMLDDSLQGNHTRVLEQLGLSGQLDVCSPPSERRYDMTSAGIANRCGDGKDVTGYGFAYWKSYTRELMARSPLFGYDVASTAFACAGWTLRPKHRFDGPFTSPAADARMRAGKPSAPLLLLSSFYDPITPLSSAHKVAKAHPGARVVVQKSVGHCASLSAPSECTNKIVRTYMETGQMPAAGVECEPDCVPWKHCPHERARLPR</sequence>
<dbReference type="InterPro" id="IPR029058">
    <property type="entry name" value="AB_hydrolase_fold"/>
</dbReference>
<feature type="domain" description="Peptidase S33 tripeptidyl aminopeptidase-like C-terminal" evidence="4">
    <location>
        <begin position="447"/>
        <end position="561"/>
    </location>
</feature>
<dbReference type="Gene3D" id="3.40.50.1820">
    <property type="entry name" value="alpha/beta hydrolase"/>
    <property type="match status" value="1"/>
</dbReference>
<evidence type="ECO:0000256" key="1">
    <source>
        <dbReference type="ARBA" id="ARBA00010088"/>
    </source>
</evidence>
<feature type="signal peptide" evidence="3">
    <location>
        <begin position="1"/>
        <end position="19"/>
    </location>
</feature>
<dbReference type="PANTHER" id="PTHR43248">
    <property type="entry name" value="2-SUCCINYL-6-HYDROXY-2,4-CYCLOHEXADIENE-1-CARBOXYLATE SYNTHASE"/>
    <property type="match status" value="1"/>
</dbReference>
<reference evidence="5" key="1">
    <citation type="submission" date="2023-06" db="EMBL/GenBank/DDBJ databases">
        <title>Conoideocrella luteorostrata (Hypocreales: Clavicipitaceae), a potential biocontrol fungus for elongate hemlock scale in United States Christmas tree production areas.</title>
        <authorList>
            <person name="Barrett H."/>
            <person name="Lovett B."/>
            <person name="Macias A.M."/>
            <person name="Stajich J.E."/>
            <person name="Kasson M.T."/>
        </authorList>
    </citation>
    <scope>NUCLEOTIDE SEQUENCE</scope>
    <source>
        <strain evidence="5">ARSEF 14590</strain>
    </source>
</reference>
<keyword evidence="3" id="KW-0732">Signal</keyword>